<comment type="caution">
    <text evidence="1">The sequence shown here is derived from an EMBL/GenBank/DDBJ whole genome shotgun (WGS) entry which is preliminary data.</text>
</comment>
<dbReference type="EMBL" id="BMAW01013772">
    <property type="protein sequence ID" value="GFT35702.1"/>
    <property type="molecule type" value="Genomic_DNA"/>
</dbReference>
<keyword evidence="2" id="KW-1185">Reference proteome</keyword>
<organism evidence="1 2">
    <name type="scientific">Nephila pilipes</name>
    <name type="common">Giant wood spider</name>
    <name type="synonym">Nephila maculata</name>
    <dbReference type="NCBI Taxonomy" id="299642"/>
    <lineage>
        <taxon>Eukaryota</taxon>
        <taxon>Metazoa</taxon>
        <taxon>Ecdysozoa</taxon>
        <taxon>Arthropoda</taxon>
        <taxon>Chelicerata</taxon>
        <taxon>Arachnida</taxon>
        <taxon>Araneae</taxon>
        <taxon>Araneomorphae</taxon>
        <taxon>Entelegynae</taxon>
        <taxon>Araneoidea</taxon>
        <taxon>Nephilidae</taxon>
        <taxon>Nephila</taxon>
    </lineage>
</organism>
<evidence type="ECO:0000313" key="2">
    <source>
        <dbReference type="Proteomes" id="UP000887013"/>
    </source>
</evidence>
<protein>
    <submittedName>
        <fullName evidence="1">Uncharacterized protein</fullName>
    </submittedName>
</protein>
<feature type="non-terminal residue" evidence="1">
    <location>
        <position position="1"/>
    </location>
</feature>
<proteinExistence type="predicted"/>
<evidence type="ECO:0000313" key="1">
    <source>
        <dbReference type="EMBL" id="GFT35702.1"/>
    </source>
</evidence>
<gene>
    <name evidence="1" type="ORF">NPIL_167101</name>
</gene>
<dbReference type="AlphaFoldDB" id="A0A8X6TR83"/>
<accession>A0A8X6TR83</accession>
<name>A0A8X6TR83_NEPPI</name>
<reference evidence="1" key="1">
    <citation type="submission" date="2020-08" db="EMBL/GenBank/DDBJ databases">
        <title>Multicomponent nature underlies the extraordinary mechanical properties of spider dragline silk.</title>
        <authorList>
            <person name="Kono N."/>
            <person name="Nakamura H."/>
            <person name="Mori M."/>
            <person name="Yoshida Y."/>
            <person name="Ohtoshi R."/>
            <person name="Malay A.D."/>
            <person name="Moran D.A.P."/>
            <person name="Tomita M."/>
            <person name="Numata K."/>
            <person name="Arakawa K."/>
        </authorList>
    </citation>
    <scope>NUCLEOTIDE SEQUENCE</scope>
</reference>
<dbReference type="Proteomes" id="UP000887013">
    <property type="component" value="Unassembled WGS sequence"/>
</dbReference>
<sequence length="76" mass="8659">NSIGGSTWVRVMRPIALILWFGEVFRGGRRLTLNLSSSRLFGLRVSGEESFRGELRYERFCCWTEDHGLPANAGIR</sequence>